<name>A0A6H5FXT0_9HEMI</name>
<dbReference type="InterPro" id="IPR011989">
    <property type="entry name" value="ARM-like"/>
</dbReference>
<reference evidence="11 12" key="1">
    <citation type="submission" date="2020-02" db="EMBL/GenBank/DDBJ databases">
        <authorList>
            <person name="Ferguson B K."/>
        </authorList>
    </citation>
    <scope>NUCLEOTIDE SEQUENCE [LARGE SCALE GENOMIC DNA]</scope>
</reference>
<keyword evidence="6" id="KW-0547">Nucleotide-binding</keyword>
<evidence type="ECO:0000313" key="12">
    <source>
        <dbReference type="Proteomes" id="UP000479000"/>
    </source>
</evidence>
<feature type="non-terminal residue" evidence="11">
    <location>
        <position position="1191"/>
    </location>
</feature>
<dbReference type="SUPFAM" id="SSF48371">
    <property type="entry name" value="ARM repeat"/>
    <property type="match status" value="1"/>
</dbReference>
<keyword evidence="3" id="KW-0963">Cytoplasm</keyword>
<dbReference type="InterPro" id="IPR050611">
    <property type="entry name" value="ABCF"/>
</dbReference>
<dbReference type="Gene3D" id="3.40.50.300">
    <property type="entry name" value="P-loop containing nucleotide triphosphate hydrolases"/>
    <property type="match status" value="2"/>
</dbReference>
<gene>
    <name evidence="11" type="ORF">NTEN_LOCUS1264</name>
</gene>
<dbReference type="CDD" id="cd03221">
    <property type="entry name" value="ABCF_EF-3"/>
    <property type="match status" value="1"/>
</dbReference>
<feature type="compositionally biased region" description="Basic and acidic residues" evidence="9">
    <location>
        <begin position="1117"/>
        <end position="1126"/>
    </location>
</feature>
<dbReference type="InterPro" id="IPR003593">
    <property type="entry name" value="AAA+_ATPase"/>
</dbReference>
<dbReference type="PROSITE" id="PS00211">
    <property type="entry name" value="ABC_TRANSPORTER_1"/>
    <property type="match status" value="1"/>
</dbReference>
<protein>
    <recommendedName>
        <fullName evidence="10">ABC transporter domain-containing protein</fullName>
    </recommendedName>
</protein>
<dbReference type="PROSITE" id="PS50893">
    <property type="entry name" value="ABC_TRANSPORTER_2"/>
    <property type="match status" value="1"/>
</dbReference>
<evidence type="ECO:0000256" key="9">
    <source>
        <dbReference type="SAM" id="MobiDB-lite"/>
    </source>
</evidence>
<evidence type="ECO:0000256" key="1">
    <source>
        <dbReference type="ARBA" id="ARBA00004496"/>
    </source>
</evidence>
<dbReference type="OrthoDB" id="2110130at2759"/>
<dbReference type="InterPro" id="IPR047038">
    <property type="entry name" value="eEF3_chromodomain-like_sf"/>
</dbReference>
<dbReference type="GO" id="GO:0005737">
    <property type="term" value="C:cytoplasm"/>
    <property type="evidence" value="ECO:0007669"/>
    <property type="project" value="UniProtKB-SubCell"/>
</dbReference>
<feature type="region of interest" description="Disordered" evidence="9">
    <location>
        <begin position="1115"/>
        <end position="1134"/>
    </location>
</feature>
<feature type="compositionally biased region" description="Basic and acidic residues" evidence="9">
    <location>
        <begin position="1"/>
        <end position="18"/>
    </location>
</feature>
<comment type="subcellular location">
    <subcellularLocation>
        <location evidence="1">Cytoplasm</location>
    </subcellularLocation>
</comment>
<keyword evidence="12" id="KW-1185">Reference proteome</keyword>
<dbReference type="Gene3D" id="1.25.10.10">
    <property type="entry name" value="Leucine-rich Repeat Variant"/>
    <property type="match status" value="1"/>
</dbReference>
<evidence type="ECO:0000259" key="10">
    <source>
        <dbReference type="PROSITE" id="PS50893"/>
    </source>
</evidence>
<evidence type="ECO:0000256" key="4">
    <source>
        <dbReference type="ARBA" id="ARBA00022553"/>
    </source>
</evidence>
<evidence type="ECO:0000256" key="5">
    <source>
        <dbReference type="ARBA" id="ARBA00022737"/>
    </source>
</evidence>
<dbReference type="FunFam" id="3.40.50.300:FF:000467">
    <property type="entry name" value="ATP-binding cassette sub-family F member 2"/>
    <property type="match status" value="1"/>
</dbReference>
<feature type="compositionally biased region" description="Polar residues" evidence="9">
    <location>
        <begin position="1178"/>
        <end position="1191"/>
    </location>
</feature>
<feature type="region of interest" description="Disordered" evidence="9">
    <location>
        <begin position="1"/>
        <end position="59"/>
    </location>
</feature>
<feature type="domain" description="ABC transporter" evidence="10">
    <location>
        <begin position="52"/>
        <end position="294"/>
    </location>
</feature>
<comment type="similarity">
    <text evidence="2">Belongs to the ABC transporter superfamily. ABCF family. EF3 subfamily.</text>
</comment>
<dbReference type="FunFam" id="3.40.50.300:FF:001092">
    <property type="entry name" value="ATP-binding cassette sub-family F member 2"/>
    <property type="match status" value="1"/>
</dbReference>
<dbReference type="PANTHER" id="PTHR19211:SF15">
    <property type="entry name" value="ATP-BINDING CASSETTE SUB-FAMILY F MEMBER 2"/>
    <property type="match status" value="1"/>
</dbReference>
<dbReference type="InterPro" id="IPR003439">
    <property type="entry name" value="ABC_transporter-like_ATP-bd"/>
</dbReference>
<dbReference type="Pfam" id="PF12848">
    <property type="entry name" value="ABC_tran_Xtn"/>
    <property type="match status" value="1"/>
</dbReference>
<evidence type="ECO:0000256" key="2">
    <source>
        <dbReference type="ARBA" id="ARBA00011054"/>
    </source>
</evidence>
<dbReference type="AlphaFoldDB" id="A0A6H5FXT0"/>
<keyword evidence="7" id="KW-0067">ATP-binding</keyword>
<feature type="region of interest" description="Disordered" evidence="9">
    <location>
        <begin position="1164"/>
        <end position="1191"/>
    </location>
</feature>
<dbReference type="SUPFAM" id="SSF52540">
    <property type="entry name" value="P-loop containing nucleoside triphosphate hydrolases"/>
    <property type="match status" value="2"/>
</dbReference>
<dbReference type="Gene3D" id="2.40.50.990">
    <property type="match status" value="1"/>
</dbReference>
<accession>A0A6H5FXT0</accession>
<dbReference type="InterPro" id="IPR032781">
    <property type="entry name" value="ABC_tran_Xtn"/>
</dbReference>
<dbReference type="SMART" id="SM00382">
    <property type="entry name" value="AAA"/>
    <property type="match status" value="2"/>
</dbReference>
<dbReference type="Pfam" id="PF00005">
    <property type="entry name" value="ABC_tran"/>
    <property type="match status" value="2"/>
</dbReference>
<keyword evidence="4" id="KW-0597">Phosphoprotein</keyword>
<evidence type="ECO:0000313" key="11">
    <source>
        <dbReference type="EMBL" id="CAA9994448.1"/>
    </source>
</evidence>
<sequence>MPSDAKKKQAQKKKEQAKARQQGKKPTNPSAKPDVDEKESSPVSNNGTGEGSGQNGVELSAEGPCELLQDTRLELNCGRRYGLIGLNGSGKSTLLAVLGNREVPIPEHVDIFHLTREMPASDKTALECVMEVDEERIRLEELADSLIACEDDESQEQLMDIYERLDDLSADTAGARAGNILHGLGFTKEMQAKKCKDFSGGWRMRIALARALYVKPHLLLLDEPTNHLDLDACVWLEEELKTYKRILVIISHSQDFMNGICTNIIHLHKKRLKYYTGNYDAFVRTRSELLENQMKQYNWEQDQMAHMKNYIARFGHGSAKLARQAQSKEKTLAKMVAQGLTEKVTNDKLVTFYFPSCGDIPPPVIMVQNVSFRYNDVTPWIYKNLEFGIDLDTRLALVGPNGAGKSTLLKLLYGELVPTEGMIRKNSHLRIARYHQHLHELLDLDISPLDYMMKSFPDVKEKEEMRKIIGRYGLTGRQQSTGSPTSCEDRASLESLQTPLQLTQGLFQEREWRHETLSRICSIAGLHRQHLPYPDRSWRIPLPSDTRMFCFQRHLADFSGYRYKIHWLTGFGFFLWGVNSKRARLLVSSILLTTTFYASGLLHALLSCTKAPGSYPTMETHSHLTFSFWYMLQDDLMTLREAEMRAASPYVVPVYEELSRVLLFKSQQPPDGVTLTASEAELLRIYRQDIADTFVCCYFIVRHYLTNLLTMTMVNAKTWQEVEAVLHVVFALAEITWNCCDAPDKDSNCCDDDSLSNLDCLTVAETLHGETSSAEREAIVNLLLNIPEFALSNKRVINSLNQAIGAYSEWWTGHSDVLGRLIPTLVNSFHDSQTSTSATLALKDITVECSTTLAPFAPGLLMSCQQALAKGHLQQAECVRLMYSVGRLLSVLPYAEMLVQLGNIVTEHINGIGQALSQPDSNSVRSVVLLRLRMLGTLCVSMYLNEEDKTDPPTLLVIQKLLPMLNAIVNRWPTNPEIMQVKFTKVQKRPKNPEEIKFFLLHLSLLRDYLDCEFQALKNTLPFPYDLEKIIDDWASNGNAELLKMLQETDDLLGGSDNENSDDDEDAAMAAEFCEYKVDYYKNKLEYEDVTKQVQAPELLPGTGTQLFDVQRGLVRRTGDTKEQNRQRPRPRRWRSASLRISNVKTHIIQEFAQWPARRRNTYCEGTNDRTSKCPNRIPTNGASNRPKSTL</sequence>
<organism evidence="11 12">
    <name type="scientific">Nesidiocoris tenuis</name>
    <dbReference type="NCBI Taxonomy" id="355587"/>
    <lineage>
        <taxon>Eukaryota</taxon>
        <taxon>Metazoa</taxon>
        <taxon>Ecdysozoa</taxon>
        <taxon>Arthropoda</taxon>
        <taxon>Hexapoda</taxon>
        <taxon>Insecta</taxon>
        <taxon>Pterygota</taxon>
        <taxon>Neoptera</taxon>
        <taxon>Paraneoptera</taxon>
        <taxon>Hemiptera</taxon>
        <taxon>Heteroptera</taxon>
        <taxon>Panheteroptera</taxon>
        <taxon>Cimicomorpha</taxon>
        <taxon>Miridae</taxon>
        <taxon>Dicyphina</taxon>
        <taxon>Nesidiocoris</taxon>
    </lineage>
</organism>
<dbReference type="PANTHER" id="PTHR19211">
    <property type="entry name" value="ATP-BINDING TRANSPORT PROTEIN-RELATED"/>
    <property type="match status" value="1"/>
</dbReference>
<keyword evidence="8" id="KW-0007">Acetylation</keyword>
<dbReference type="GO" id="GO:0016887">
    <property type="term" value="F:ATP hydrolysis activity"/>
    <property type="evidence" value="ECO:0007669"/>
    <property type="project" value="InterPro"/>
</dbReference>
<proteinExistence type="inferred from homology"/>
<evidence type="ECO:0000256" key="7">
    <source>
        <dbReference type="ARBA" id="ARBA00022840"/>
    </source>
</evidence>
<evidence type="ECO:0000256" key="3">
    <source>
        <dbReference type="ARBA" id="ARBA00022490"/>
    </source>
</evidence>
<evidence type="ECO:0000256" key="8">
    <source>
        <dbReference type="ARBA" id="ARBA00022990"/>
    </source>
</evidence>
<dbReference type="GO" id="GO:0005524">
    <property type="term" value="F:ATP binding"/>
    <property type="evidence" value="ECO:0007669"/>
    <property type="project" value="UniProtKB-KW"/>
</dbReference>
<dbReference type="InterPro" id="IPR016024">
    <property type="entry name" value="ARM-type_fold"/>
</dbReference>
<dbReference type="EMBL" id="CADCXU010001987">
    <property type="protein sequence ID" value="CAA9994448.1"/>
    <property type="molecule type" value="Genomic_DNA"/>
</dbReference>
<dbReference type="InterPro" id="IPR027417">
    <property type="entry name" value="P-loop_NTPase"/>
</dbReference>
<dbReference type="Proteomes" id="UP000479000">
    <property type="component" value="Unassembled WGS sequence"/>
</dbReference>
<dbReference type="InterPro" id="IPR017871">
    <property type="entry name" value="ABC_transporter-like_CS"/>
</dbReference>
<evidence type="ECO:0000256" key="6">
    <source>
        <dbReference type="ARBA" id="ARBA00022741"/>
    </source>
</evidence>
<keyword evidence="5" id="KW-0677">Repeat</keyword>